<comment type="caution">
    <text evidence="2">The sequence shown here is derived from an EMBL/GenBank/DDBJ whole genome shotgun (WGS) entry which is preliminary data.</text>
</comment>
<name>A0ABD2B0V9_VESSQ</name>
<evidence type="ECO:0000313" key="3">
    <source>
        <dbReference type="Proteomes" id="UP001607302"/>
    </source>
</evidence>
<keyword evidence="1" id="KW-0472">Membrane</keyword>
<feature type="transmembrane region" description="Helical" evidence="1">
    <location>
        <begin position="49"/>
        <end position="68"/>
    </location>
</feature>
<keyword evidence="1" id="KW-1133">Transmembrane helix</keyword>
<keyword evidence="3" id="KW-1185">Reference proteome</keyword>
<proteinExistence type="predicted"/>
<dbReference type="AlphaFoldDB" id="A0ABD2B0V9"/>
<dbReference type="EMBL" id="JAUDFV010000133">
    <property type="protein sequence ID" value="KAL2726504.1"/>
    <property type="molecule type" value="Genomic_DNA"/>
</dbReference>
<evidence type="ECO:0000313" key="2">
    <source>
        <dbReference type="EMBL" id="KAL2726504.1"/>
    </source>
</evidence>
<reference evidence="2 3" key="1">
    <citation type="journal article" date="2024" name="Ann. Entomol. Soc. Am.">
        <title>Genomic analyses of the southern and eastern yellowjacket wasps (Hymenoptera: Vespidae) reveal evolutionary signatures of social life.</title>
        <authorList>
            <person name="Catto M.A."/>
            <person name="Caine P.B."/>
            <person name="Orr S.E."/>
            <person name="Hunt B.G."/>
            <person name="Goodisman M.A.D."/>
        </authorList>
    </citation>
    <scope>NUCLEOTIDE SEQUENCE [LARGE SCALE GENOMIC DNA]</scope>
    <source>
        <strain evidence="2">233</strain>
        <tissue evidence="2">Head and thorax</tissue>
    </source>
</reference>
<organism evidence="2 3">
    <name type="scientific">Vespula squamosa</name>
    <name type="common">Southern yellow jacket</name>
    <name type="synonym">Wasp</name>
    <dbReference type="NCBI Taxonomy" id="30214"/>
    <lineage>
        <taxon>Eukaryota</taxon>
        <taxon>Metazoa</taxon>
        <taxon>Ecdysozoa</taxon>
        <taxon>Arthropoda</taxon>
        <taxon>Hexapoda</taxon>
        <taxon>Insecta</taxon>
        <taxon>Pterygota</taxon>
        <taxon>Neoptera</taxon>
        <taxon>Endopterygota</taxon>
        <taxon>Hymenoptera</taxon>
        <taxon>Apocrita</taxon>
        <taxon>Aculeata</taxon>
        <taxon>Vespoidea</taxon>
        <taxon>Vespidae</taxon>
        <taxon>Vespinae</taxon>
        <taxon>Vespula</taxon>
    </lineage>
</organism>
<sequence>MQLPPRGGTWVGSTCDILKFNLILEMFRDPRCTKYRKPRSFYGTPFGKYVTAAIGISSGIVYAFSYGLTRIPVIKEIVEKLKVDLNFDIIGSDLLEWHLEEKFTEILNIKEEEENRNENKKVHT</sequence>
<keyword evidence="1" id="KW-0812">Transmembrane</keyword>
<evidence type="ECO:0000256" key="1">
    <source>
        <dbReference type="SAM" id="Phobius"/>
    </source>
</evidence>
<accession>A0ABD2B0V9</accession>
<protein>
    <submittedName>
        <fullName evidence="2">Uncharacterized protein</fullName>
    </submittedName>
</protein>
<dbReference type="Proteomes" id="UP001607302">
    <property type="component" value="Unassembled WGS sequence"/>
</dbReference>
<gene>
    <name evidence="2" type="ORF">V1478_006782</name>
</gene>